<evidence type="ECO:0000313" key="3">
    <source>
        <dbReference type="Proteomes" id="UP000324222"/>
    </source>
</evidence>
<name>A0A5B7D2T3_PORTR</name>
<feature type="region of interest" description="Disordered" evidence="1">
    <location>
        <begin position="55"/>
        <end position="76"/>
    </location>
</feature>
<comment type="caution">
    <text evidence="2">The sequence shown here is derived from an EMBL/GenBank/DDBJ whole genome shotgun (WGS) entry which is preliminary data.</text>
</comment>
<dbReference type="Proteomes" id="UP000324222">
    <property type="component" value="Unassembled WGS sequence"/>
</dbReference>
<accession>A0A5B7D2T3</accession>
<reference evidence="2 3" key="1">
    <citation type="submission" date="2019-05" db="EMBL/GenBank/DDBJ databases">
        <title>Another draft genome of Portunus trituberculatus and its Hox gene families provides insights of decapod evolution.</title>
        <authorList>
            <person name="Jeong J.-H."/>
            <person name="Song I."/>
            <person name="Kim S."/>
            <person name="Choi T."/>
            <person name="Kim D."/>
            <person name="Ryu S."/>
            <person name="Kim W."/>
        </authorList>
    </citation>
    <scope>NUCLEOTIDE SEQUENCE [LARGE SCALE GENOMIC DNA]</scope>
    <source>
        <tissue evidence="2">Muscle</tissue>
    </source>
</reference>
<keyword evidence="3" id="KW-1185">Reference proteome</keyword>
<proteinExistence type="predicted"/>
<dbReference type="EMBL" id="VSRR010000433">
    <property type="protein sequence ID" value="MPC15521.1"/>
    <property type="molecule type" value="Genomic_DNA"/>
</dbReference>
<dbReference type="AlphaFoldDB" id="A0A5B7D2T3"/>
<evidence type="ECO:0000313" key="2">
    <source>
        <dbReference type="EMBL" id="MPC15521.1"/>
    </source>
</evidence>
<sequence>MRLRIRRIHNTETKLGNTEFQHAVLRLTCVFLKKTGQLSRLKSPGLIGPLQGNQAALNNNNNNNQRPINIPTPFFE</sequence>
<gene>
    <name evidence="2" type="ORF">E2C01_008314</name>
</gene>
<evidence type="ECO:0000256" key="1">
    <source>
        <dbReference type="SAM" id="MobiDB-lite"/>
    </source>
</evidence>
<organism evidence="2 3">
    <name type="scientific">Portunus trituberculatus</name>
    <name type="common">Swimming crab</name>
    <name type="synonym">Neptunus trituberculatus</name>
    <dbReference type="NCBI Taxonomy" id="210409"/>
    <lineage>
        <taxon>Eukaryota</taxon>
        <taxon>Metazoa</taxon>
        <taxon>Ecdysozoa</taxon>
        <taxon>Arthropoda</taxon>
        <taxon>Crustacea</taxon>
        <taxon>Multicrustacea</taxon>
        <taxon>Malacostraca</taxon>
        <taxon>Eumalacostraca</taxon>
        <taxon>Eucarida</taxon>
        <taxon>Decapoda</taxon>
        <taxon>Pleocyemata</taxon>
        <taxon>Brachyura</taxon>
        <taxon>Eubrachyura</taxon>
        <taxon>Portunoidea</taxon>
        <taxon>Portunidae</taxon>
        <taxon>Portuninae</taxon>
        <taxon>Portunus</taxon>
    </lineage>
</organism>
<protein>
    <submittedName>
        <fullName evidence="2">Uncharacterized protein</fullName>
    </submittedName>
</protein>